<gene>
    <name evidence="1" type="ORF">MACH21_05880</name>
</gene>
<dbReference type="InterPro" id="IPR027417">
    <property type="entry name" value="P-loop_NTPase"/>
</dbReference>
<keyword evidence="2" id="KW-1185">Reference proteome</keyword>
<dbReference type="AlphaFoldDB" id="A0AA48HHR9"/>
<dbReference type="RefSeq" id="WP_338274256.1">
    <property type="nucleotide sequence ID" value="NZ_AP027266.1"/>
</dbReference>
<sequence length="282" mass="32491">MDRRFHFISGLPRSGSTMTAAVLRQNPEFHAAMSGPIAGLFEGMIAQVSAGSEMASMVSYEQRRRLLKGLFENYYADLDARVVFDTNRSWTAKFAAILTVFPDAKVICLVRDVAWIMDSMERQYRKNPFENTRVFANPQQRATVYSRLEALGGPNSLVGFPWNALKEACYADYADRLMLVDYDLLVRRPRDVFRAIYEFIDEPWFEHDFEAVEYDAPEFDTQLGMDGLHRVHKIVAPRDRATILPPDLFRRYSSMSFWRHMDDSKVARLIPSVPQRTTAHEG</sequence>
<dbReference type="Proteomes" id="UP001337723">
    <property type="component" value="Chromosome"/>
</dbReference>
<dbReference type="Pfam" id="PF13469">
    <property type="entry name" value="Sulfotransfer_3"/>
    <property type="match status" value="1"/>
</dbReference>
<name>A0AA48HHR9_9RHOB</name>
<dbReference type="SUPFAM" id="SSF52540">
    <property type="entry name" value="P-loop containing nucleoside triphosphate hydrolases"/>
    <property type="match status" value="1"/>
</dbReference>
<evidence type="ECO:0000313" key="2">
    <source>
        <dbReference type="Proteomes" id="UP001337723"/>
    </source>
</evidence>
<organism evidence="1 2">
    <name type="scientific">Roseicyclus marinus</name>
    <dbReference type="NCBI Taxonomy" id="2161673"/>
    <lineage>
        <taxon>Bacteria</taxon>
        <taxon>Pseudomonadati</taxon>
        <taxon>Pseudomonadota</taxon>
        <taxon>Alphaproteobacteria</taxon>
        <taxon>Rhodobacterales</taxon>
        <taxon>Roseobacteraceae</taxon>
        <taxon>Roseicyclus</taxon>
    </lineage>
</organism>
<dbReference type="EMBL" id="AP027266">
    <property type="protein sequence ID" value="BDW84411.1"/>
    <property type="molecule type" value="Genomic_DNA"/>
</dbReference>
<dbReference type="Gene3D" id="3.40.50.300">
    <property type="entry name" value="P-loop containing nucleotide triphosphate hydrolases"/>
    <property type="match status" value="1"/>
</dbReference>
<reference evidence="1 2" key="1">
    <citation type="submission" date="2023-01" db="EMBL/GenBank/DDBJ databases">
        <title>Complete genome sequence of Roseicyclus marinus strain Dej080120_10.</title>
        <authorList>
            <person name="Ueki S."/>
            <person name="Maruyama F."/>
        </authorList>
    </citation>
    <scope>NUCLEOTIDE SEQUENCE [LARGE SCALE GENOMIC DNA]</scope>
    <source>
        <strain evidence="1 2">Dej080120_10</strain>
    </source>
</reference>
<protein>
    <recommendedName>
        <fullName evidence="3">Sulfotransferase</fullName>
    </recommendedName>
</protein>
<evidence type="ECO:0008006" key="3">
    <source>
        <dbReference type="Google" id="ProtNLM"/>
    </source>
</evidence>
<dbReference type="KEGG" id="rmai:MACH21_05880"/>
<evidence type="ECO:0000313" key="1">
    <source>
        <dbReference type="EMBL" id="BDW84411.1"/>
    </source>
</evidence>
<proteinExistence type="predicted"/>
<accession>A0AA48HHR9</accession>